<reference evidence="3 4" key="1">
    <citation type="submission" date="2023-05" db="EMBL/GenBank/DDBJ databases">
        <title>Sequencing and Assembly of Streptomyces sp. NP73.</title>
        <authorList>
            <person name="Konwar A.N."/>
            <person name="Saikia K."/>
            <person name="Thakur D."/>
        </authorList>
    </citation>
    <scope>NUCLEOTIDE SEQUENCE [LARGE SCALE GENOMIC DNA]</scope>
    <source>
        <strain evidence="3 4">NP73</strain>
    </source>
</reference>
<protein>
    <recommendedName>
        <fullName evidence="2">Allene oxide cyclase barrel-like domain-containing protein</fullName>
    </recommendedName>
</protein>
<dbReference type="SUPFAM" id="SSF141493">
    <property type="entry name" value="Allene oxide cyclase-like"/>
    <property type="match status" value="1"/>
</dbReference>
<feature type="domain" description="Allene oxide cyclase barrel-like" evidence="2">
    <location>
        <begin position="60"/>
        <end position="153"/>
    </location>
</feature>
<dbReference type="Gene3D" id="2.40.480.10">
    <property type="entry name" value="Allene oxide cyclase-like"/>
    <property type="match status" value="1"/>
</dbReference>
<gene>
    <name evidence="3" type="ORF">QEZ40_001187</name>
</gene>
<dbReference type="InterPro" id="IPR034871">
    <property type="entry name" value="Allene_oxi_cyc_sf"/>
</dbReference>
<comment type="caution">
    <text evidence="3">The sequence shown here is derived from an EMBL/GenBank/DDBJ whole genome shotgun (WGS) entry which is preliminary data.</text>
</comment>
<feature type="signal peptide" evidence="1">
    <location>
        <begin position="1"/>
        <end position="26"/>
    </location>
</feature>
<dbReference type="InterPro" id="IPR041013">
    <property type="entry name" value="AOC-like"/>
</dbReference>
<evidence type="ECO:0000259" key="2">
    <source>
        <dbReference type="Pfam" id="PF18678"/>
    </source>
</evidence>
<dbReference type="RefSeq" id="WP_285342167.1">
    <property type="nucleotide sequence ID" value="NZ_JASITI010000013.1"/>
</dbReference>
<accession>A0ABT7GTL2</accession>
<dbReference type="Pfam" id="PF18678">
    <property type="entry name" value="AOC_like"/>
    <property type="match status" value="1"/>
</dbReference>
<dbReference type="InterPro" id="IPR044859">
    <property type="entry name" value="Allene_oxi_cyc_Dirigent"/>
</dbReference>
<proteinExistence type="predicted"/>
<keyword evidence="4" id="KW-1185">Reference proteome</keyword>
<dbReference type="Proteomes" id="UP001223390">
    <property type="component" value="Unassembled WGS sequence"/>
</dbReference>
<name>A0ABT7GTL2_9ACTN</name>
<sequence length="171" mass="17999">MRPIRAACLGTATLVTLLTCTPVATAATDTGSAPAGDKGRTITVLAEVQQLTRFPVLPETPGSPKQGDQVVVRSLLFDEEHNRVGETHGSCVTTRGGADEAEQCLVTYVLPGGQITTQGVYFNYLDQGPFDSAITGGTGKYEKARGSVHSVTVSTPPTTPTVVRRFTIHLA</sequence>
<evidence type="ECO:0000313" key="4">
    <source>
        <dbReference type="Proteomes" id="UP001223390"/>
    </source>
</evidence>
<evidence type="ECO:0000256" key="1">
    <source>
        <dbReference type="SAM" id="SignalP"/>
    </source>
</evidence>
<dbReference type="EMBL" id="JASITI010000013">
    <property type="protein sequence ID" value="MDK9496604.1"/>
    <property type="molecule type" value="Genomic_DNA"/>
</dbReference>
<evidence type="ECO:0000313" key="3">
    <source>
        <dbReference type="EMBL" id="MDK9496604.1"/>
    </source>
</evidence>
<feature type="chain" id="PRO_5045725807" description="Allene oxide cyclase barrel-like domain-containing protein" evidence="1">
    <location>
        <begin position="27"/>
        <end position="171"/>
    </location>
</feature>
<organism evidence="3 4">
    <name type="scientific">Streptomyces katrae</name>
    <dbReference type="NCBI Taxonomy" id="68223"/>
    <lineage>
        <taxon>Bacteria</taxon>
        <taxon>Bacillati</taxon>
        <taxon>Actinomycetota</taxon>
        <taxon>Actinomycetes</taxon>
        <taxon>Kitasatosporales</taxon>
        <taxon>Streptomycetaceae</taxon>
        <taxon>Streptomyces</taxon>
    </lineage>
</organism>
<keyword evidence="1" id="KW-0732">Signal</keyword>